<keyword evidence="1" id="KW-0805">Transcription regulation</keyword>
<accession>A0ABU3B422</accession>
<dbReference type="Pfam" id="PF12625">
    <property type="entry name" value="Arabinose_bd"/>
    <property type="match status" value="1"/>
</dbReference>
<evidence type="ECO:0000313" key="5">
    <source>
        <dbReference type="EMBL" id="MDT0617217.1"/>
    </source>
</evidence>
<keyword evidence="3" id="KW-0804">Transcription</keyword>
<organism evidence="5 6">
    <name type="scientific">Spectribacter acetivorans</name>
    <dbReference type="NCBI Taxonomy" id="3075603"/>
    <lineage>
        <taxon>Bacteria</taxon>
        <taxon>Pseudomonadati</taxon>
        <taxon>Pseudomonadota</taxon>
        <taxon>Gammaproteobacteria</taxon>
        <taxon>Salinisphaerales</taxon>
        <taxon>Salinisphaeraceae</taxon>
        <taxon>Spectribacter</taxon>
    </lineage>
</organism>
<dbReference type="InterPro" id="IPR032687">
    <property type="entry name" value="AraC-type_N"/>
</dbReference>
<proteinExistence type="predicted"/>
<evidence type="ECO:0000259" key="4">
    <source>
        <dbReference type="PROSITE" id="PS01124"/>
    </source>
</evidence>
<dbReference type="Gene3D" id="1.10.10.60">
    <property type="entry name" value="Homeodomain-like"/>
    <property type="match status" value="1"/>
</dbReference>
<reference evidence="5 6" key="1">
    <citation type="submission" date="2023-09" db="EMBL/GenBank/DDBJ databases">
        <authorList>
            <person name="Rey-Velasco X."/>
        </authorList>
    </citation>
    <scope>NUCLEOTIDE SEQUENCE [LARGE SCALE GENOMIC DNA]</scope>
    <source>
        <strain evidence="5 6">P385</strain>
    </source>
</reference>
<evidence type="ECO:0000313" key="6">
    <source>
        <dbReference type="Proteomes" id="UP001259982"/>
    </source>
</evidence>
<name>A0ABU3B422_9GAMM</name>
<gene>
    <name evidence="5" type="ORF">RM531_01880</name>
</gene>
<sequence>MAADIPVHGVVPGTLVGLLYDYLDASGLDADHLLGEPRPDPGVHGLGRYPATRWQALLERAAAHLDDPLLGLKLGQTATAAHFGVMGYVLHNCADLGAAFERYRRFERLIYDMEPVQFSQDHDALVLEWGLGHGRPGPLVDETAITALVAFARALTGETLAPLSVHFVNPRPPDPAPYRDYFHCPVHFEEPHTRIRIPRLTLARPLQQADPALLRLLETQAEALLAQLPSGGQLEDEVRRLIAGLLPDAEPTLAAVAKRLALSERTLHRRLAARGVTFRMLRDDTRRQLAQRYLADPRLTLAEVALLLGYAEQSAFSRAFRHWTGESPGRYQARITLS</sequence>
<evidence type="ECO:0000256" key="2">
    <source>
        <dbReference type="ARBA" id="ARBA00023125"/>
    </source>
</evidence>
<evidence type="ECO:0000256" key="1">
    <source>
        <dbReference type="ARBA" id="ARBA00023015"/>
    </source>
</evidence>
<dbReference type="PRINTS" id="PR00032">
    <property type="entry name" value="HTHARAC"/>
</dbReference>
<dbReference type="SUPFAM" id="SSF46689">
    <property type="entry name" value="Homeodomain-like"/>
    <property type="match status" value="1"/>
</dbReference>
<dbReference type="PROSITE" id="PS01124">
    <property type="entry name" value="HTH_ARAC_FAMILY_2"/>
    <property type="match status" value="1"/>
</dbReference>
<feature type="domain" description="HTH araC/xylS-type" evidence="4">
    <location>
        <begin position="236"/>
        <end position="334"/>
    </location>
</feature>
<evidence type="ECO:0000256" key="3">
    <source>
        <dbReference type="ARBA" id="ARBA00023163"/>
    </source>
</evidence>
<dbReference type="EMBL" id="JAVRHY010000001">
    <property type="protein sequence ID" value="MDT0617217.1"/>
    <property type="molecule type" value="Genomic_DNA"/>
</dbReference>
<comment type="caution">
    <text evidence="5">The sequence shown here is derived from an EMBL/GenBank/DDBJ whole genome shotgun (WGS) entry which is preliminary data.</text>
</comment>
<dbReference type="PANTHER" id="PTHR47894:SF1">
    <property type="entry name" value="HTH-TYPE TRANSCRIPTIONAL REGULATOR VQSM"/>
    <property type="match status" value="1"/>
</dbReference>
<keyword evidence="2" id="KW-0238">DNA-binding</keyword>
<keyword evidence="6" id="KW-1185">Reference proteome</keyword>
<dbReference type="SMART" id="SM00342">
    <property type="entry name" value="HTH_ARAC"/>
    <property type="match status" value="1"/>
</dbReference>
<dbReference type="Proteomes" id="UP001259982">
    <property type="component" value="Unassembled WGS sequence"/>
</dbReference>
<dbReference type="InterPro" id="IPR020449">
    <property type="entry name" value="Tscrpt_reg_AraC-type_HTH"/>
</dbReference>
<dbReference type="RefSeq" id="WP_311656859.1">
    <property type="nucleotide sequence ID" value="NZ_JAVRHY010000001.1"/>
</dbReference>
<protein>
    <submittedName>
        <fullName evidence="5">AraC family transcriptional regulator</fullName>
    </submittedName>
</protein>
<dbReference type="InterPro" id="IPR018060">
    <property type="entry name" value="HTH_AraC"/>
</dbReference>
<dbReference type="InterPro" id="IPR009057">
    <property type="entry name" value="Homeodomain-like_sf"/>
</dbReference>
<dbReference type="PANTHER" id="PTHR47894">
    <property type="entry name" value="HTH-TYPE TRANSCRIPTIONAL REGULATOR GADX"/>
    <property type="match status" value="1"/>
</dbReference>
<dbReference type="Pfam" id="PF12833">
    <property type="entry name" value="HTH_18"/>
    <property type="match status" value="1"/>
</dbReference>